<protein>
    <recommendedName>
        <fullName evidence="2">Reverse transcriptase/retrotransposon-derived protein RNase H-like domain-containing protein</fullName>
    </recommendedName>
</protein>
<dbReference type="SUPFAM" id="SSF56672">
    <property type="entry name" value="DNA/RNA polymerases"/>
    <property type="match status" value="1"/>
</dbReference>
<reference evidence="3" key="1">
    <citation type="submission" date="2021-03" db="EMBL/GenBank/DDBJ databases">
        <title>Draft genome sequence of rust myrtle Austropuccinia psidii MF-1, a brazilian biotype.</title>
        <authorList>
            <person name="Quecine M.C."/>
            <person name="Pachon D.M.R."/>
            <person name="Bonatelli M.L."/>
            <person name="Correr F.H."/>
            <person name="Franceschini L.M."/>
            <person name="Leite T.F."/>
            <person name="Margarido G.R.A."/>
            <person name="Almeida C.A."/>
            <person name="Ferrarezi J.A."/>
            <person name="Labate C.A."/>
        </authorList>
    </citation>
    <scope>NUCLEOTIDE SEQUENCE</scope>
    <source>
        <strain evidence="3">MF-1</strain>
    </source>
</reference>
<dbReference type="InterPro" id="IPR041577">
    <property type="entry name" value="RT_RNaseH_2"/>
</dbReference>
<dbReference type="OrthoDB" id="3018369at2759"/>
<dbReference type="Pfam" id="PF17919">
    <property type="entry name" value="RT_RNaseH_2"/>
    <property type="match status" value="1"/>
</dbReference>
<accession>A0A9Q3CC35</accession>
<comment type="caution">
    <text evidence="3">The sequence shown here is derived from an EMBL/GenBank/DDBJ whole genome shotgun (WGS) entry which is preliminary data.</text>
</comment>
<name>A0A9Q3CC35_9BASI</name>
<evidence type="ECO:0000259" key="2">
    <source>
        <dbReference type="Pfam" id="PF17919"/>
    </source>
</evidence>
<evidence type="ECO:0000256" key="1">
    <source>
        <dbReference type="ARBA" id="ARBA00023268"/>
    </source>
</evidence>
<dbReference type="Proteomes" id="UP000765509">
    <property type="component" value="Unassembled WGS sequence"/>
</dbReference>
<feature type="domain" description="Reverse transcriptase/retrotransposon-derived protein RNase H-like" evidence="2">
    <location>
        <begin position="58"/>
        <end position="131"/>
    </location>
</feature>
<dbReference type="Gene3D" id="3.30.70.270">
    <property type="match status" value="1"/>
</dbReference>
<organism evidence="3 4">
    <name type="scientific">Austropuccinia psidii MF-1</name>
    <dbReference type="NCBI Taxonomy" id="1389203"/>
    <lineage>
        <taxon>Eukaryota</taxon>
        <taxon>Fungi</taxon>
        <taxon>Dikarya</taxon>
        <taxon>Basidiomycota</taxon>
        <taxon>Pucciniomycotina</taxon>
        <taxon>Pucciniomycetes</taxon>
        <taxon>Pucciniales</taxon>
        <taxon>Sphaerophragmiaceae</taxon>
        <taxon>Austropuccinia</taxon>
    </lineage>
</organism>
<dbReference type="PANTHER" id="PTHR37984:SF5">
    <property type="entry name" value="PROTEIN NYNRIN-LIKE"/>
    <property type="match status" value="1"/>
</dbReference>
<dbReference type="InterPro" id="IPR043128">
    <property type="entry name" value="Rev_trsase/Diguanyl_cyclase"/>
</dbReference>
<dbReference type="EMBL" id="AVOT02005791">
    <property type="protein sequence ID" value="MBW0479991.1"/>
    <property type="molecule type" value="Genomic_DNA"/>
</dbReference>
<dbReference type="AlphaFoldDB" id="A0A9Q3CC35"/>
<gene>
    <name evidence="3" type="ORF">O181_019706</name>
</gene>
<keyword evidence="1" id="KW-0511">Multifunctional enzyme</keyword>
<dbReference type="InterPro" id="IPR043502">
    <property type="entry name" value="DNA/RNA_pol_sf"/>
</dbReference>
<evidence type="ECO:0000313" key="4">
    <source>
        <dbReference type="Proteomes" id="UP000765509"/>
    </source>
</evidence>
<keyword evidence="4" id="KW-1185">Reference proteome</keyword>
<dbReference type="GO" id="GO:0003824">
    <property type="term" value="F:catalytic activity"/>
    <property type="evidence" value="ECO:0007669"/>
    <property type="project" value="UniProtKB-KW"/>
</dbReference>
<dbReference type="PANTHER" id="PTHR37984">
    <property type="entry name" value="PROTEIN CBG26694"/>
    <property type="match status" value="1"/>
</dbReference>
<proteinExistence type="predicted"/>
<evidence type="ECO:0000313" key="3">
    <source>
        <dbReference type="EMBL" id="MBW0479991.1"/>
    </source>
</evidence>
<dbReference type="InterPro" id="IPR050951">
    <property type="entry name" value="Retrovirus_Pol_polyprotein"/>
</dbReference>
<sequence>MDQEKVQQIFNWKPLANLKALPSFLGIAKSYCHFIKNSSKKISSLNRSLKKYSCFLFNEEALQMLNQLKEAFTKSPIFSHFDPSLPSIVEPNASDYALGVVLSQVSDSGNHPIAFDSPKHTPAELNYKIHE</sequence>